<keyword evidence="4" id="KW-1185">Reference proteome</keyword>
<dbReference type="SUPFAM" id="SSF48208">
    <property type="entry name" value="Six-hairpin glycosidases"/>
    <property type="match status" value="1"/>
</dbReference>
<dbReference type="InterPro" id="IPR011613">
    <property type="entry name" value="GH15-like"/>
</dbReference>
<dbReference type="Pfam" id="PF00723">
    <property type="entry name" value="Glyco_hydro_15"/>
    <property type="match status" value="1"/>
</dbReference>
<name>A0ABV1K1Q2_9PSEU</name>
<evidence type="ECO:0000259" key="1">
    <source>
        <dbReference type="Pfam" id="PF00723"/>
    </source>
</evidence>
<dbReference type="Proteomes" id="UP001464923">
    <property type="component" value="Unassembled WGS sequence"/>
</dbReference>
<dbReference type="PANTHER" id="PTHR31616:SF0">
    <property type="entry name" value="GLUCAN 1,4-ALPHA-GLUCOSIDASE"/>
    <property type="match status" value="1"/>
</dbReference>
<evidence type="ECO:0000313" key="3">
    <source>
        <dbReference type="EMBL" id="MEQ3541724.1"/>
    </source>
</evidence>
<dbReference type="RefSeq" id="WP_345650056.1">
    <property type="nucleotide sequence ID" value="NZ_BAABLY010000064.1"/>
</dbReference>
<dbReference type="InterPro" id="IPR045582">
    <property type="entry name" value="Trehalase-like_N"/>
</dbReference>
<dbReference type="GO" id="GO:0016787">
    <property type="term" value="F:hydrolase activity"/>
    <property type="evidence" value="ECO:0007669"/>
    <property type="project" value="UniProtKB-KW"/>
</dbReference>
<dbReference type="PANTHER" id="PTHR31616">
    <property type="entry name" value="TREHALASE"/>
    <property type="match status" value="1"/>
</dbReference>
<keyword evidence="3" id="KW-0378">Hydrolase</keyword>
<dbReference type="Gene3D" id="1.50.10.10">
    <property type="match status" value="1"/>
</dbReference>
<accession>A0ABV1K1Q2</accession>
<organism evidence="3 4">
    <name type="scientific">Pseudonocardia tropica</name>
    <dbReference type="NCBI Taxonomy" id="681289"/>
    <lineage>
        <taxon>Bacteria</taxon>
        <taxon>Bacillati</taxon>
        <taxon>Actinomycetota</taxon>
        <taxon>Actinomycetes</taxon>
        <taxon>Pseudonocardiales</taxon>
        <taxon>Pseudonocardiaceae</taxon>
        <taxon>Pseudonocardia</taxon>
    </lineage>
</organism>
<dbReference type="EMBL" id="JBEDNP010000017">
    <property type="protein sequence ID" value="MEQ3541724.1"/>
    <property type="molecule type" value="Genomic_DNA"/>
</dbReference>
<comment type="caution">
    <text evidence="3">The sequence shown here is derived from an EMBL/GenBank/DDBJ whole genome shotgun (WGS) entry which is preliminary data.</text>
</comment>
<evidence type="ECO:0000313" key="4">
    <source>
        <dbReference type="Proteomes" id="UP001464923"/>
    </source>
</evidence>
<dbReference type="InterPro" id="IPR012341">
    <property type="entry name" value="6hp_glycosidase-like_sf"/>
</dbReference>
<proteinExistence type="predicted"/>
<feature type="domain" description="GH15-like" evidence="1">
    <location>
        <begin position="242"/>
        <end position="610"/>
    </location>
</feature>
<protein>
    <submittedName>
        <fullName evidence="3">Glycoside hydrolase family 15 protein</fullName>
    </submittedName>
</protein>
<dbReference type="Pfam" id="PF19291">
    <property type="entry name" value="TREH_N"/>
    <property type="match status" value="1"/>
</dbReference>
<sequence>MSPAAGGSRGGRHGAADRYLPIAEHGIIGDLRSAALVGTDGTVDWFCPGRFDAPSVFASLLDADRGGHWRLAPCVDETELASQQQFYYPDSNILITRFLTADGIVEVQDLMVVLRPHDPDHRQRLVRRVTGVRGSVPMTVEVVPRPDYARETPKVESAGAGIRFTGSGVTLDLTSSVELEITDHAAGAGFRTAEGRTEVFVLEVDATGEPTTCDDAAEALFTGTVAFWKDWLAHSSYTGRWRERVHRSALTLKLLTHEPTGAVIASPTMGLPEQLGGERNWDYRYVWMRDAAFTLYALLRLGFTEEAGAFIGWLSGRFGTRQQGAQGPLRVMYTIDGDETPDEVELDHLDGYRGSRPVLAGNGASAQLQLDIYGEIIDSVYLYDKYGDGVGHEDWTNLCTILDWLREHWDSPDEGIWETRAGRQDHVFSRLMCWVAVERMIRMARRRGLPGDVGSWTTTRDEIYHQIMDRGWDPDVPPRGSFVQRYGATTLDASVLLMPMVKFCAPTEPRFLATLDAINDDLVVDTLVFRYDVEDSPDGLDGEEGTFSMCSFWNVEAMTRAGRLEQARIALEKMFSYGNHLGLYAEEIGLTGEQLGNFPQAFTHLSLISSAINLDRALG</sequence>
<reference evidence="3 4" key="1">
    <citation type="submission" date="2024-03" db="EMBL/GenBank/DDBJ databases">
        <title>Draft genome sequence of Pseudonocardia tropica JCM 19149.</title>
        <authorList>
            <person name="Butdee W."/>
            <person name="Duangmal K."/>
        </authorList>
    </citation>
    <scope>NUCLEOTIDE SEQUENCE [LARGE SCALE GENOMIC DNA]</scope>
    <source>
        <strain evidence="3 4">JCM 19149</strain>
    </source>
</reference>
<dbReference type="InterPro" id="IPR008928">
    <property type="entry name" value="6-hairpin_glycosidase_sf"/>
</dbReference>
<evidence type="ECO:0000259" key="2">
    <source>
        <dbReference type="Pfam" id="PF19291"/>
    </source>
</evidence>
<gene>
    <name evidence="3" type="ORF">WHI96_23185</name>
</gene>
<feature type="domain" description="Trehalase-like N-terminal" evidence="2">
    <location>
        <begin position="20"/>
        <end position="185"/>
    </location>
</feature>